<keyword evidence="7" id="KW-0904">Protein phosphatase</keyword>
<dbReference type="FunFam" id="3.60.21.10:FF:000026">
    <property type="entry name" value="Serine/threonine-protein phosphatase"/>
    <property type="match status" value="1"/>
</dbReference>
<evidence type="ECO:0000256" key="12">
    <source>
        <dbReference type="ARBA" id="ARBA00048336"/>
    </source>
</evidence>
<evidence type="ECO:0000256" key="1">
    <source>
        <dbReference type="ARBA" id="ARBA00001936"/>
    </source>
</evidence>
<dbReference type="PRINTS" id="PR00114">
    <property type="entry name" value="STPHPHTASE"/>
</dbReference>
<dbReference type="OrthoDB" id="1930084at2759"/>
<dbReference type="GO" id="GO:0031272">
    <property type="term" value="P:regulation of pseudopodium assembly"/>
    <property type="evidence" value="ECO:0007669"/>
    <property type="project" value="UniProtKB-ARBA"/>
</dbReference>
<dbReference type="GO" id="GO:0004722">
    <property type="term" value="F:protein serine/threonine phosphatase activity"/>
    <property type="evidence" value="ECO:0007669"/>
    <property type="project" value="UniProtKB-EC"/>
</dbReference>
<dbReference type="GO" id="GO:0031143">
    <property type="term" value="C:pseudopodium"/>
    <property type="evidence" value="ECO:0007669"/>
    <property type="project" value="UniProtKB-SubCell"/>
</dbReference>
<dbReference type="InterPro" id="IPR006186">
    <property type="entry name" value="Ser/Thr-sp_prot-phosphatase"/>
</dbReference>
<evidence type="ECO:0000259" key="16">
    <source>
        <dbReference type="PROSITE" id="PS50126"/>
    </source>
</evidence>
<evidence type="ECO:0000256" key="6">
    <source>
        <dbReference type="ARBA" id="ARBA00022801"/>
    </source>
</evidence>
<dbReference type="GO" id="GO:0007060">
    <property type="term" value="P:male meiosis chromosome segregation"/>
    <property type="evidence" value="ECO:0007669"/>
    <property type="project" value="UniProtKB-ARBA"/>
</dbReference>
<keyword evidence="5" id="KW-0479">Metal-binding</keyword>
<evidence type="ECO:0000256" key="14">
    <source>
        <dbReference type="RuleBase" id="RU004273"/>
    </source>
</evidence>
<comment type="similarity">
    <text evidence="3 14">Belongs to the PPP phosphatase family.</text>
</comment>
<dbReference type="SUPFAM" id="SSF110993">
    <property type="entry name" value="eIF-2-alpha, C-terminal domain"/>
    <property type="match status" value="1"/>
</dbReference>
<dbReference type="SUPFAM" id="SSF56300">
    <property type="entry name" value="Metallo-dependent phosphatases"/>
    <property type="match status" value="1"/>
</dbReference>
<keyword evidence="9" id="KW-0464">Manganese</keyword>
<dbReference type="Gene3D" id="2.40.50.140">
    <property type="entry name" value="Nucleic acid-binding proteins"/>
    <property type="match status" value="1"/>
</dbReference>
<evidence type="ECO:0000256" key="13">
    <source>
        <dbReference type="ARBA" id="ARBA00054219"/>
    </source>
</evidence>
<name>A0A8S9ZKH3_9BILA</name>
<keyword evidence="18" id="KW-1185">Reference proteome</keyword>
<dbReference type="EC" id="3.1.3.16" evidence="14"/>
<dbReference type="InterPro" id="IPR050341">
    <property type="entry name" value="PP1_catalytic_subunit"/>
</dbReference>
<dbReference type="SMART" id="SM00156">
    <property type="entry name" value="PP2Ac"/>
    <property type="match status" value="1"/>
</dbReference>
<dbReference type="SUPFAM" id="SSF50249">
    <property type="entry name" value="Nucleic acid-binding proteins"/>
    <property type="match status" value="1"/>
</dbReference>
<evidence type="ECO:0000256" key="2">
    <source>
        <dbReference type="ARBA" id="ARBA00007223"/>
    </source>
</evidence>
<dbReference type="PROSITE" id="PS50126">
    <property type="entry name" value="S1"/>
    <property type="match status" value="1"/>
</dbReference>
<evidence type="ECO:0000256" key="9">
    <source>
        <dbReference type="ARBA" id="ARBA00023211"/>
    </source>
</evidence>
<organism evidence="17 18">
    <name type="scientific">Meloidogyne graminicola</name>
    <dbReference type="NCBI Taxonomy" id="189291"/>
    <lineage>
        <taxon>Eukaryota</taxon>
        <taxon>Metazoa</taxon>
        <taxon>Ecdysozoa</taxon>
        <taxon>Nematoda</taxon>
        <taxon>Chromadorea</taxon>
        <taxon>Rhabditida</taxon>
        <taxon>Tylenchina</taxon>
        <taxon>Tylenchomorpha</taxon>
        <taxon>Tylenchoidea</taxon>
        <taxon>Meloidogynidae</taxon>
        <taxon>Meloidogyninae</taxon>
        <taxon>Meloidogyne</taxon>
    </lineage>
</organism>
<evidence type="ECO:0000256" key="15">
    <source>
        <dbReference type="SAM" id="MobiDB-lite"/>
    </source>
</evidence>
<evidence type="ECO:0000313" key="18">
    <source>
        <dbReference type="Proteomes" id="UP000605970"/>
    </source>
</evidence>
<dbReference type="InterPro" id="IPR012340">
    <property type="entry name" value="NA-bd_OB-fold"/>
</dbReference>
<dbReference type="GO" id="GO:0046872">
    <property type="term" value="F:metal ion binding"/>
    <property type="evidence" value="ECO:0007669"/>
    <property type="project" value="UniProtKB-KW"/>
</dbReference>
<dbReference type="EMBL" id="JABEBT010000068">
    <property type="protein sequence ID" value="KAF7633858.1"/>
    <property type="molecule type" value="Genomic_DNA"/>
</dbReference>
<feature type="domain" description="S1 motif" evidence="16">
    <location>
        <begin position="290"/>
        <end position="361"/>
    </location>
</feature>
<dbReference type="InterPro" id="IPR024055">
    <property type="entry name" value="TIF2_asu_C"/>
</dbReference>
<accession>A0A8S9ZKH3</accession>
<dbReference type="Gene3D" id="3.60.21.10">
    <property type="match status" value="1"/>
</dbReference>
<keyword evidence="8" id="KW-0648">Protein biosynthesis</keyword>
<dbReference type="Pfam" id="PF00575">
    <property type="entry name" value="S1"/>
    <property type="match status" value="1"/>
</dbReference>
<dbReference type="GO" id="GO:0005737">
    <property type="term" value="C:cytoplasm"/>
    <property type="evidence" value="ECO:0007669"/>
    <property type="project" value="TreeGrafter"/>
</dbReference>
<evidence type="ECO:0000256" key="11">
    <source>
        <dbReference type="ARBA" id="ARBA00047761"/>
    </source>
</evidence>
<dbReference type="Pfam" id="PF00149">
    <property type="entry name" value="Metallophos"/>
    <property type="match status" value="1"/>
</dbReference>
<comment type="catalytic activity">
    <reaction evidence="11">
        <text>O-phospho-L-seryl-[protein] + H2O = L-seryl-[protein] + phosphate</text>
        <dbReference type="Rhea" id="RHEA:20629"/>
        <dbReference type="Rhea" id="RHEA-COMP:9863"/>
        <dbReference type="Rhea" id="RHEA-COMP:11604"/>
        <dbReference type="ChEBI" id="CHEBI:15377"/>
        <dbReference type="ChEBI" id="CHEBI:29999"/>
        <dbReference type="ChEBI" id="CHEBI:43474"/>
        <dbReference type="ChEBI" id="CHEBI:83421"/>
        <dbReference type="EC" id="3.1.3.16"/>
    </reaction>
</comment>
<dbReference type="PANTHER" id="PTHR11668:SF300">
    <property type="entry name" value="SERINE_THREONINE-PROTEIN PHOSPHATASE"/>
    <property type="match status" value="1"/>
</dbReference>
<feature type="region of interest" description="Disordered" evidence="15">
    <location>
        <begin position="408"/>
        <end position="462"/>
    </location>
</feature>
<evidence type="ECO:0000256" key="8">
    <source>
        <dbReference type="ARBA" id="ARBA00022917"/>
    </source>
</evidence>
<feature type="compositionally biased region" description="Basic and acidic residues" evidence="15">
    <location>
        <begin position="441"/>
        <end position="453"/>
    </location>
</feature>
<dbReference type="AlphaFoldDB" id="A0A8S9ZKH3"/>
<dbReference type="CDD" id="cd04452">
    <property type="entry name" value="S1_IF2_alpha"/>
    <property type="match status" value="1"/>
</dbReference>
<reference evidence="17" key="1">
    <citation type="journal article" date="2020" name="Ecol. Evol.">
        <title>Genome structure and content of the rice root-knot nematode (Meloidogyne graminicola).</title>
        <authorList>
            <person name="Phan N.T."/>
            <person name="Danchin E.G.J."/>
            <person name="Klopp C."/>
            <person name="Perfus-Barbeoch L."/>
            <person name="Kozlowski D.K."/>
            <person name="Koutsovoulos G.D."/>
            <person name="Lopez-Roques C."/>
            <person name="Bouchez O."/>
            <person name="Zahm M."/>
            <person name="Besnard G."/>
            <person name="Bellafiore S."/>
        </authorList>
    </citation>
    <scope>NUCLEOTIDE SEQUENCE</scope>
    <source>
        <strain evidence="17">VN-18</strain>
    </source>
</reference>
<dbReference type="GO" id="GO:0000785">
    <property type="term" value="C:chromatin"/>
    <property type="evidence" value="ECO:0007669"/>
    <property type="project" value="UniProtKB-ARBA"/>
</dbReference>
<dbReference type="PROSITE" id="PS00125">
    <property type="entry name" value="SER_THR_PHOSPHATASE"/>
    <property type="match status" value="1"/>
</dbReference>
<keyword evidence="6 14" id="KW-0378">Hydrolase</keyword>
<comment type="catalytic activity">
    <reaction evidence="12 14">
        <text>O-phospho-L-threonyl-[protein] + H2O = L-threonyl-[protein] + phosphate</text>
        <dbReference type="Rhea" id="RHEA:47004"/>
        <dbReference type="Rhea" id="RHEA-COMP:11060"/>
        <dbReference type="Rhea" id="RHEA-COMP:11605"/>
        <dbReference type="ChEBI" id="CHEBI:15377"/>
        <dbReference type="ChEBI" id="CHEBI:30013"/>
        <dbReference type="ChEBI" id="CHEBI:43474"/>
        <dbReference type="ChEBI" id="CHEBI:61977"/>
        <dbReference type="EC" id="3.1.3.16"/>
    </reaction>
</comment>
<dbReference type="GO" id="GO:0003723">
    <property type="term" value="F:RNA binding"/>
    <property type="evidence" value="ECO:0007669"/>
    <property type="project" value="InterPro"/>
</dbReference>
<dbReference type="FunFam" id="2.40.50.140:FF:000015">
    <property type="entry name" value="Eukaryotic translation initiation factor 2 subunit alpha"/>
    <property type="match status" value="1"/>
</dbReference>
<evidence type="ECO:0000256" key="5">
    <source>
        <dbReference type="ARBA" id="ARBA00022723"/>
    </source>
</evidence>
<dbReference type="InterPro" id="IPR003029">
    <property type="entry name" value="S1_domain"/>
</dbReference>
<comment type="function">
    <text evidence="13">Probable phosphatase which plays a redundant role with gsp-4 in spermatogenesis by regulating sister chromatid segregation during meiosis. In addition, involved in sperm motility by controlling the dynamic disassembly of major sperm proteins (MSP) in the spermatozoan pseudopodium.</text>
</comment>
<evidence type="ECO:0000256" key="7">
    <source>
        <dbReference type="ARBA" id="ARBA00022912"/>
    </source>
</evidence>
<dbReference type="PANTHER" id="PTHR11668">
    <property type="entry name" value="SERINE/THREONINE PROTEIN PHOSPHATASE"/>
    <property type="match status" value="1"/>
</dbReference>
<comment type="subcellular location">
    <subcellularLocation>
        <location evidence="10">Cell projection</location>
        <location evidence="10">Pseudopodium</location>
    </subcellularLocation>
</comment>
<dbReference type="Proteomes" id="UP000605970">
    <property type="component" value="Unassembled WGS sequence"/>
</dbReference>
<evidence type="ECO:0000256" key="10">
    <source>
        <dbReference type="ARBA" id="ARBA00037818"/>
    </source>
</evidence>
<dbReference type="GO" id="GO:0018991">
    <property type="term" value="P:egg-laying behavior"/>
    <property type="evidence" value="ECO:0007669"/>
    <property type="project" value="UniProtKB-ARBA"/>
</dbReference>
<evidence type="ECO:0000313" key="17">
    <source>
        <dbReference type="EMBL" id="KAF7633858.1"/>
    </source>
</evidence>
<dbReference type="InterPro" id="IPR044126">
    <property type="entry name" value="S1_IF2_alpha"/>
</dbReference>
<comment type="caution">
    <text evidence="17">The sequence shown here is derived from an EMBL/GenBank/DDBJ whole genome shotgun (WGS) entry which is preliminary data.</text>
</comment>
<dbReference type="Gene3D" id="3.30.70.1130">
    <property type="entry name" value="EIF_2_alpha"/>
    <property type="match status" value="1"/>
</dbReference>
<dbReference type="InterPro" id="IPR029052">
    <property type="entry name" value="Metallo-depent_PP-like"/>
</dbReference>
<proteinExistence type="inferred from homology"/>
<dbReference type="InterPro" id="IPR004843">
    <property type="entry name" value="Calcineurin-like_PHP"/>
</dbReference>
<evidence type="ECO:0000256" key="3">
    <source>
        <dbReference type="ARBA" id="ARBA00008294"/>
    </source>
</evidence>
<dbReference type="GO" id="GO:0003743">
    <property type="term" value="F:translation initiation factor activity"/>
    <property type="evidence" value="ECO:0007669"/>
    <property type="project" value="UniProtKB-KW"/>
</dbReference>
<feature type="compositionally biased region" description="Acidic residues" evidence="15">
    <location>
        <begin position="409"/>
        <end position="428"/>
    </location>
</feature>
<keyword evidence="4" id="KW-0396">Initiation factor</keyword>
<sequence length="462" mass="52975">MDVDRILTYLIEQHDPNIVQAVEISVLIEVCRVAQQVFESQPVLLELNPPVVVCGDIHGQYVDLLRIFHQLGYPPTANYLFLGDYVDRGSKNLETIVLLLCYKIKYPRNFFLLRGNHETAAVNAVYGFRQEIQRRYGRREQVPLWRLFNETFSQMPITAIIGGRILCMHGGLSPHLESRRQLRRIPRGWHDPGDNKLALDLLWSDPDNDIRGWRPSPRGCSYLFGNDILLEICRLIDIDLVVRAHQVVQDGYEINPTQRLITIFSAPNYCGEFDNAGAVIFYENEFPDVEDTVMVKVQKIEEMGAYVTLLEYDGKEGMILLSELSRRRIRSVNKLIRVGRIECVVVIRVDRDKATQTMDREGGFKAVQEALDAIKSSIELHEGTFRIIMAPKVLTDLDEEEIKKRMELLEEGEEENSSNEENEGDEEGLVAPKGLDQVADIAEKEQKKQKDNNSEDEENDDD</sequence>
<comment type="cofactor">
    <cofactor evidence="1">
        <name>Mn(2+)</name>
        <dbReference type="ChEBI" id="CHEBI:29035"/>
    </cofactor>
</comment>
<protein>
    <recommendedName>
        <fullName evidence="14">Serine/threonine-protein phosphatase</fullName>
        <ecNumber evidence="14">3.1.3.16</ecNumber>
    </recommendedName>
</protein>
<dbReference type="SMART" id="SM00316">
    <property type="entry name" value="S1"/>
    <property type="match status" value="1"/>
</dbReference>
<comment type="similarity">
    <text evidence="2">Belongs to the eIF-2-alpha family.</text>
</comment>
<evidence type="ECO:0000256" key="4">
    <source>
        <dbReference type="ARBA" id="ARBA00022540"/>
    </source>
</evidence>
<dbReference type="GO" id="GO:0005634">
    <property type="term" value="C:nucleus"/>
    <property type="evidence" value="ECO:0007669"/>
    <property type="project" value="TreeGrafter"/>
</dbReference>
<dbReference type="GO" id="GO:0097723">
    <property type="term" value="P:amoeboid sperm motility"/>
    <property type="evidence" value="ECO:0007669"/>
    <property type="project" value="UniProtKB-ARBA"/>
</dbReference>
<gene>
    <name evidence="17" type="ORF">Mgra_00006716</name>
</gene>